<evidence type="ECO:0000256" key="2">
    <source>
        <dbReference type="ARBA" id="ARBA00022723"/>
    </source>
</evidence>
<comment type="caution">
    <text evidence="8">The sequence shown here is derived from an EMBL/GenBank/DDBJ whole genome shotgun (WGS) entry which is preliminary data.</text>
</comment>
<dbReference type="Gene3D" id="3.40.390.10">
    <property type="entry name" value="Collagenase (Catalytic Domain)"/>
    <property type="match status" value="1"/>
</dbReference>
<proteinExistence type="predicted"/>
<evidence type="ECO:0000256" key="5">
    <source>
        <dbReference type="SAM" id="MobiDB-lite"/>
    </source>
</evidence>
<dbReference type="GO" id="GO:0008270">
    <property type="term" value="F:zinc ion binding"/>
    <property type="evidence" value="ECO:0007669"/>
    <property type="project" value="InterPro"/>
</dbReference>
<feature type="region of interest" description="Disordered" evidence="5">
    <location>
        <begin position="1"/>
        <end position="76"/>
    </location>
</feature>
<dbReference type="GO" id="GO:0004222">
    <property type="term" value="F:metalloendopeptidase activity"/>
    <property type="evidence" value="ECO:0007669"/>
    <property type="project" value="InterPro"/>
</dbReference>
<reference evidence="8 9" key="1">
    <citation type="submission" date="2019-07" db="EMBL/GenBank/DDBJ databases">
        <title>Whole genome shotgun sequence of Cellulomonas persica NBRC 101101.</title>
        <authorList>
            <person name="Hosoyama A."/>
            <person name="Uohara A."/>
            <person name="Ohji S."/>
            <person name="Ichikawa N."/>
        </authorList>
    </citation>
    <scope>NUCLEOTIDE SEQUENCE [LARGE SCALE GENOMIC DNA]</scope>
    <source>
        <strain evidence="8 9">NBRC 101101</strain>
    </source>
</reference>
<dbReference type="EMBL" id="BJUA01000001">
    <property type="protein sequence ID" value="GEK16511.1"/>
    <property type="molecule type" value="Genomic_DNA"/>
</dbReference>
<feature type="transmembrane region" description="Helical" evidence="6">
    <location>
        <begin position="81"/>
        <end position="100"/>
    </location>
</feature>
<keyword evidence="4" id="KW-0862">Zinc</keyword>
<dbReference type="AlphaFoldDB" id="A0A510USS0"/>
<gene>
    <name evidence="8" type="ORF">CPE01_02440</name>
</gene>
<keyword evidence="9" id="KW-1185">Reference proteome</keyword>
<keyword evidence="1" id="KW-0645">Protease</keyword>
<protein>
    <recommendedName>
        <fullName evidence="7">Peptidase M10 metallopeptidase domain-containing protein</fullName>
    </recommendedName>
</protein>
<evidence type="ECO:0000313" key="9">
    <source>
        <dbReference type="Proteomes" id="UP000321386"/>
    </source>
</evidence>
<keyword evidence="6" id="KW-0812">Transmembrane</keyword>
<keyword evidence="2" id="KW-0479">Metal-binding</keyword>
<evidence type="ECO:0000259" key="7">
    <source>
        <dbReference type="Pfam" id="PF00413"/>
    </source>
</evidence>
<dbReference type="Pfam" id="PF00413">
    <property type="entry name" value="Peptidase_M10"/>
    <property type="match status" value="1"/>
</dbReference>
<evidence type="ECO:0000256" key="4">
    <source>
        <dbReference type="ARBA" id="ARBA00022833"/>
    </source>
</evidence>
<evidence type="ECO:0000313" key="8">
    <source>
        <dbReference type="EMBL" id="GEK16511.1"/>
    </source>
</evidence>
<evidence type="ECO:0000256" key="3">
    <source>
        <dbReference type="ARBA" id="ARBA00022801"/>
    </source>
</evidence>
<keyword evidence="3" id="KW-0378">Hydrolase</keyword>
<dbReference type="SUPFAM" id="SSF55486">
    <property type="entry name" value="Metalloproteases ('zincins'), catalytic domain"/>
    <property type="match status" value="1"/>
</dbReference>
<dbReference type="RefSeq" id="WP_146804811.1">
    <property type="nucleotide sequence ID" value="NZ_BJUA01000001.1"/>
</dbReference>
<evidence type="ECO:0000256" key="1">
    <source>
        <dbReference type="ARBA" id="ARBA00022670"/>
    </source>
</evidence>
<dbReference type="OrthoDB" id="4297752at2"/>
<accession>A0A510USS0</accession>
<dbReference type="InterPro" id="IPR024079">
    <property type="entry name" value="MetalloPept_cat_dom_sf"/>
</dbReference>
<feature type="domain" description="Peptidase M10 metallopeptidase" evidence="7">
    <location>
        <begin position="253"/>
        <end position="340"/>
    </location>
</feature>
<name>A0A510USS0_9CELL</name>
<organism evidence="8 9">
    <name type="scientific">Cellulomonas persica</name>
    <dbReference type="NCBI Taxonomy" id="76861"/>
    <lineage>
        <taxon>Bacteria</taxon>
        <taxon>Bacillati</taxon>
        <taxon>Actinomycetota</taxon>
        <taxon>Actinomycetes</taxon>
        <taxon>Micrococcales</taxon>
        <taxon>Cellulomonadaceae</taxon>
        <taxon>Cellulomonas</taxon>
    </lineage>
</organism>
<feature type="region of interest" description="Disordered" evidence="5">
    <location>
        <begin position="128"/>
        <end position="151"/>
    </location>
</feature>
<sequence length="366" mass="38961">MSFDDLPRSPTGRIPQWVIDEAQGRAAGPSPWRGDAYDTSADPVGERFGARGHAAGRDGWGADGDAPTSARRRRARRSGSSVAVAVLCVLITGGFVGVWLSQLPEVSWDAVVAALSAEPVRTTDLDATGAVQPFEPPSGLEGHPPPGVEESPWPRGVPAPVDWDGTPYAFQDTQRRPDGLDVPVTFSPCRPVHYAVNTAGAPAGFVDDVAKVMRELTSATGFVFVDDGTTTESGGADRALYQPDRYGERWAPVLIQFSDEDHFARLEGDVAGVAAHRVVDDGNGLLVAVTGTVWLDTNLLERQPSGAEPVHVAVLRHELAHVLGLDHVDDATQLMSPRQSGEFTTFQSGDLYGLSLLNRGVCAPEV</sequence>
<keyword evidence="6" id="KW-0472">Membrane</keyword>
<keyword evidence="6" id="KW-1133">Transmembrane helix</keyword>
<evidence type="ECO:0000256" key="6">
    <source>
        <dbReference type="SAM" id="Phobius"/>
    </source>
</evidence>
<dbReference type="GO" id="GO:0031012">
    <property type="term" value="C:extracellular matrix"/>
    <property type="evidence" value="ECO:0007669"/>
    <property type="project" value="InterPro"/>
</dbReference>
<dbReference type="GO" id="GO:0006508">
    <property type="term" value="P:proteolysis"/>
    <property type="evidence" value="ECO:0007669"/>
    <property type="project" value="UniProtKB-KW"/>
</dbReference>
<dbReference type="InterPro" id="IPR001818">
    <property type="entry name" value="Pept_M10_metallopeptidase"/>
</dbReference>
<dbReference type="Proteomes" id="UP000321386">
    <property type="component" value="Unassembled WGS sequence"/>
</dbReference>